<evidence type="ECO:0000313" key="3">
    <source>
        <dbReference type="Proteomes" id="UP001174908"/>
    </source>
</evidence>
<proteinExistence type="predicted"/>
<dbReference type="Proteomes" id="UP001174908">
    <property type="component" value="Unassembled WGS sequence"/>
</dbReference>
<comment type="caution">
    <text evidence="2">The sequence shown here is derived from an EMBL/GenBank/DDBJ whole genome shotgun (WGS) entry which is preliminary data.</text>
</comment>
<gene>
    <name evidence="2" type="ORF">QTH91_12150</name>
</gene>
<dbReference type="EMBL" id="JASZYV010000002">
    <property type="protein sequence ID" value="MDM0045238.1"/>
    <property type="molecule type" value="Genomic_DNA"/>
</dbReference>
<reference evidence="2" key="1">
    <citation type="submission" date="2023-06" db="EMBL/GenBank/DDBJ databases">
        <authorList>
            <person name="Jiang Y."/>
            <person name="Liu Q."/>
        </authorList>
    </citation>
    <scope>NUCLEOTIDE SEQUENCE</scope>
    <source>
        <strain evidence="2">CGMCC 1.12089</strain>
    </source>
</reference>
<dbReference type="RefSeq" id="WP_286660330.1">
    <property type="nucleotide sequence ID" value="NZ_JASZYV010000002.1"/>
</dbReference>
<feature type="region of interest" description="Disordered" evidence="1">
    <location>
        <begin position="134"/>
        <end position="159"/>
    </location>
</feature>
<sequence>MGKEETGGRLLSKVAKFVRNPLKDWSELDAGDSASPEAGYSREMLKEMIERRQRNDFVRRREFDMLRKLRQREAAGGGAEADGVAAVSSSFNVTSDKTEGRALTLKKIDEIEEQMSQQWWKGRAGEAAVPPAADAAVPQNGSDVSPAYAETQPGVPPPSKQVEAALAEEAPVGRMSPAPVGLEDAAIRFAQSDDVGAEKVLLQMTSIDGAQAEDAEVWRTLLDFYRVTGDAEKFSAASMRFAQRLRRPGPEWVSLRQLAHDAQAARAQASESQPAPLAVAGRPADWSSPAQLRRENLAELTRALGAAGPVWTMDWRGLTQIEPDTVAPLRALFNHWAESPVQLRFLGAGRLLDVLAKATPVGNRNMDVMWWQLRLAVLRATHESDQYELAALNYCITYEVSPPPWADPRGSFTAVDAPEPPPLPALEEAGRSQQGLIGNVSGDCQSELQRLDAAMARSGSTLVSCAALLRVDLEAARTLIDWVAQHEMSGRRVEFVDAHRLVATFLQVVGVTDHADVSLRAK</sequence>
<evidence type="ECO:0000256" key="1">
    <source>
        <dbReference type="SAM" id="MobiDB-lite"/>
    </source>
</evidence>
<organism evidence="2 3">
    <name type="scientific">Variovorax dokdonensis</name>
    <dbReference type="NCBI Taxonomy" id="344883"/>
    <lineage>
        <taxon>Bacteria</taxon>
        <taxon>Pseudomonadati</taxon>
        <taxon>Pseudomonadota</taxon>
        <taxon>Betaproteobacteria</taxon>
        <taxon>Burkholderiales</taxon>
        <taxon>Comamonadaceae</taxon>
        <taxon>Variovorax</taxon>
    </lineage>
</organism>
<feature type="region of interest" description="Disordered" evidence="1">
    <location>
        <begin position="72"/>
        <end position="99"/>
    </location>
</feature>
<protein>
    <submittedName>
        <fullName evidence="2">STAS domain-containing protein</fullName>
    </submittedName>
</protein>
<accession>A0ABT7NBA8</accession>
<evidence type="ECO:0000313" key="2">
    <source>
        <dbReference type="EMBL" id="MDM0045238.1"/>
    </source>
</evidence>
<keyword evidence="3" id="KW-1185">Reference proteome</keyword>
<name>A0ABT7NBA8_9BURK</name>